<accession>A0ABX8DS51</accession>
<organism evidence="1 2">
    <name type="scientific">Pseudomonas qingdaonensis</name>
    <dbReference type="NCBI Taxonomy" id="2056231"/>
    <lineage>
        <taxon>Bacteria</taxon>
        <taxon>Pseudomonadati</taxon>
        <taxon>Pseudomonadota</taxon>
        <taxon>Gammaproteobacteria</taxon>
        <taxon>Pseudomonadales</taxon>
        <taxon>Pseudomonadaceae</taxon>
        <taxon>Pseudomonas</taxon>
    </lineage>
</organism>
<dbReference type="RefSeq" id="WP_213606622.1">
    <property type="nucleotide sequence ID" value="NZ_CP074676.1"/>
</dbReference>
<name>A0ABX8DS51_9PSED</name>
<evidence type="ECO:0000313" key="1">
    <source>
        <dbReference type="EMBL" id="QVL18972.1"/>
    </source>
</evidence>
<dbReference type="InterPro" id="IPR012902">
    <property type="entry name" value="N_methyl_site"/>
</dbReference>
<dbReference type="InterPro" id="IPR045584">
    <property type="entry name" value="Pilin-like"/>
</dbReference>
<evidence type="ECO:0000313" key="2">
    <source>
        <dbReference type="Proteomes" id="UP000678154"/>
    </source>
</evidence>
<keyword evidence="2" id="KW-1185">Reference proteome</keyword>
<dbReference type="SUPFAM" id="SSF54523">
    <property type="entry name" value="Pili subunits"/>
    <property type="match status" value="1"/>
</dbReference>
<dbReference type="PROSITE" id="PS00409">
    <property type="entry name" value="PROKAR_NTER_METHYL"/>
    <property type="match status" value="1"/>
</dbReference>
<protein>
    <submittedName>
        <fullName evidence="1">Type II secretion system protein</fullName>
    </submittedName>
</protein>
<dbReference type="EMBL" id="CP074676">
    <property type="protein sequence ID" value="QVL18972.1"/>
    <property type="molecule type" value="Genomic_DNA"/>
</dbReference>
<dbReference type="GeneID" id="87483965"/>
<dbReference type="Proteomes" id="UP000678154">
    <property type="component" value="Chromosome"/>
</dbReference>
<proteinExistence type="predicted"/>
<dbReference type="NCBIfam" id="TIGR02532">
    <property type="entry name" value="IV_pilin_GFxxxE"/>
    <property type="match status" value="1"/>
</dbReference>
<sequence length="124" mass="13873">MTRCNRRQGGFTLLEMLAAIVLLALGLTVLMSALRDAARDQLVGETKVGMAQVARSLMAEHSLQILQPGFEAGERDGIHWRFECTLRDSLPGIGLYHLALTLRQGQREERFTTLRLQRAQVIAQ</sequence>
<gene>
    <name evidence="1" type="ORF">KH389_27055</name>
</gene>
<reference evidence="1 2" key="1">
    <citation type="journal article" date="2016" name="J. Hazard. Mater.">
        <title>A newly isolated Pseudomonas putida S-1 strain for batch-mode-propanethiol degradation and continuous treatment of propanethiol-containing waste gas.</title>
        <authorList>
            <person name="Chen D.Z."/>
            <person name="Sun Y.M."/>
            <person name="Han L.M."/>
            <person name="Chen J."/>
            <person name="Ye J.X."/>
            <person name="Chen J.M."/>
        </authorList>
    </citation>
    <scope>NUCLEOTIDE SEQUENCE [LARGE SCALE GENOMIC DNA]</scope>
    <source>
        <strain evidence="1 2">S-1</strain>
    </source>
</reference>
<dbReference type="Pfam" id="PF07963">
    <property type="entry name" value="N_methyl"/>
    <property type="match status" value="1"/>
</dbReference>